<dbReference type="Gene3D" id="3.40.630.30">
    <property type="match status" value="1"/>
</dbReference>
<dbReference type="PROSITE" id="PS51186">
    <property type="entry name" value="GNAT"/>
    <property type="match status" value="1"/>
</dbReference>
<evidence type="ECO:0000313" key="3">
    <source>
        <dbReference type="Proteomes" id="UP000502035"/>
    </source>
</evidence>
<keyword evidence="3" id="KW-1185">Reference proteome</keyword>
<dbReference type="RefSeq" id="WP_166317278.1">
    <property type="nucleotide sequence ID" value="NZ_CP049866.1"/>
</dbReference>
<dbReference type="InterPro" id="IPR000182">
    <property type="entry name" value="GNAT_dom"/>
</dbReference>
<dbReference type="EMBL" id="CP049866">
    <property type="protein sequence ID" value="QIK75444.1"/>
    <property type="molecule type" value="Genomic_DNA"/>
</dbReference>
<feature type="domain" description="N-acetyltransferase" evidence="1">
    <location>
        <begin position="1"/>
        <end position="143"/>
    </location>
</feature>
<dbReference type="Pfam" id="PF00583">
    <property type="entry name" value="Acetyltransf_1"/>
    <property type="match status" value="1"/>
</dbReference>
<dbReference type="Proteomes" id="UP000502035">
    <property type="component" value="Chromosome"/>
</dbReference>
<accession>A0A6G7YEX3</accession>
<dbReference type="GO" id="GO:0016747">
    <property type="term" value="F:acyltransferase activity, transferring groups other than amino-acyl groups"/>
    <property type="evidence" value="ECO:0007669"/>
    <property type="project" value="InterPro"/>
</dbReference>
<dbReference type="SUPFAM" id="SSF55729">
    <property type="entry name" value="Acyl-CoA N-acyltransferases (Nat)"/>
    <property type="match status" value="1"/>
</dbReference>
<reference evidence="2 3" key="1">
    <citation type="submission" date="2020-03" db="EMBL/GenBank/DDBJ databases">
        <title>Nocardioides sp. nov., isolated from fish.</title>
        <authorList>
            <person name="Hyun D.-W."/>
            <person name="Bae J.-W."/>
        </authorList>
    </citation>
    <scope>NUCLEOTIDE SEQUENCE [LARGE SCALE GENOMIC DNA]</scope>
    <source>
        <strain evidence="2 3">HDW12A</strain>
    </source>
</reference>
<protein>
    <submittedName>
        <fullName evidence="2">GNAT family N-acetyltransferase</fullName>
    </submittedName>
</protein>
<organism evidence="2 3">
    <name type="scientific">Nocardioides piscis</name>
    <dbReference type="NCBI Taxonomy" id="2714938"/>
    <lineage>
        <taxon>Bacteria</taxon>
        <taxon>Bacillati</taxon>
        <taxon>Actinomycetota</taxon>
        <taxon>Actinomycetes</taxon>
        <taxon>Propionibacteriales</taxon>
        <taxon>Nocardioidaceae</taxon>
        <taxon>Nocardioides</taxon>
    </lineage>
</organism>
<keyword evidence="2" id="KW-0808">Transferase</keyword>
<gene>
    <name evidence="2" type="ORF">G7071_08335</name>
</gene>
<dbReference type="KEGG" id="npi:G7071_08335"/>
<evidence type="ECO:0000313" key="2">
    <source>
        <dbReference type="EMBL" id="QIK75444.1"/>
    </source>
</evidence>
<name>A0A6G7YEX3_9ACTN</name>
<sequence>MIRLAVASDLPDVERLDAELFGADAWSRAALLGELDGPGRRFIVDAPDEGGLRGYAVSMSLGDTADLLRIAVRRGDQRAGVATALVEDLVAHPGEADRMLLEVSSANRAAVAFYARLGFSQIDVRPRYYRDGSDALVMRRSLVAGCGGSGRMRT</sequence>
<evidence type="ECO:0000259" key="1">
    <source>
        <dbReference type="PROSITE" id="PS51186"/>
    </source>
</evidence>
<proteinExistence type="predicted"/>
<dbReference type="AlphaFoldDB" id="A0A6G7YEX3"/>
<dbReference type="InterPro" id="IPR016181">
    <property type="entry name" value="Acyl_CoA_acyltransferase"/>
</dbReference>